<dbReference type="Proteomes" id="UP001219518">
    <property type="component" value="Unassembled WGS sequence"/>
</dbReference>
<feature type="region of interest" description="Disordered" evidence="1">
    <location>
        <begin position="391"/>
        <end position="413"/>
    </location>
</feature>
<feature type="region of interest" description="Disordered" evidence="1">
    <location>
        <begin position="449"/>
        <end position="474"/>
    </location>
</feature>
<dbReference type="GO" id="GO:0005840">
    <property type="term" value="C:ribosome"/>
    <property type="evidence" value="ECO:0007669"/>
    <property type="project" value="UniProtKB-KW"/>
</dbReference>
<keyword evidence="2" id="KW-0689">Ribosomal protein</keyword>
<feature type="compositionally biased region" description="Basic residues" evidence="1">
    <location>
        <begin position="461"/>
        <end position="474"/>
    </location>
</feature>
<feature type="compositionally biased region" description="Basic and acidic residues" evidence="1">
    <location>
        <begin position="401"/>
        <end position="413"/>
    </location>
</feature>
<keyword evidence="2" id="KW-0687">Ribonucleoprotein</keyword>
<gene>
    <name evidence="2" type="ORF">KUF71_010514</name>
</gene>
<evidence type="ECO:0000313" key="2">
    <source>
        <dbReference type="EMBL" id="KAK3921299.1"/>
    </source>
</evidence>
<comment type="caution">
    <text evidence="2">The sequence shown here is derived from an EMBL/GenBank/DDBJ whole genome shotgun (WGS) entry which is preliminary data.</text>
</comment>
<reference evidence="2" key="2">
    <citation type="journal article" date="2023" name="BMC Genomics">
        <title>Pest status, molecular evolution, and epigenetic factors derived from the genome assembly of Frankliniella fusca, a thysanopteran phytovirus vector.</title>
        <authorList>
            <person name="Catto M.A."/>
            <person name="Labadie P.E."/>
            <person name="Jacobson A.L."/>
            <person name="Kennedy G.G."/>
            <person name="Srinivasan R."/>
            <person name="Hunt B.G."/>
        </authorList>
    </citation>
    <scope>NUCLEOTIDE SEQUENCE</scope>
    <source>
        <strain evidence="2">PL_HMW_Pooled</strain>
    </source>
</reference>
<proteinExistence type="predicted"/>
<feature type="region of interest" description="Disordered" evidence="1">
    <location>
        <begin position="74"/>
        <end position="104"/>
    </location>
</feature>
<reference evidence="2" key="1">
    <citation type="submission" date="2021-07" db="EMBL/GenBank/DDBJ databases">
        <authorList>
            <person name="Catto M.A."/>
            <person name="Jacobson A."/>
            <person name="Kennedy G."/>
            <person name="Labadie P."/>
            <person name="Hunt B.G."/>
            <person name="Srinivasan R."/>
        </authorList>
    </citation>
    <scope>NUCLEOTIDE SEQUENCE</scope>
    <source>
        <strain evidence="2">PL_HMW_Pooled</strain>
        <tissue evidence="2">Head</tissue>
    </source>
</reference>
<organism evidence="2 3">
    <name type="scientific">Frankliniella fusca</name>
    <dbReference type="NCBI Taxonomy" id="407009"/>
    <lineage>
        <taxon>Eukaryota</taxon>
        <taxon>Metazoa</taxon>
        <taxon>Ecdysozoa</taxon>
        <taxon>Arthropoda</taxon>
        <taxon>Hexapoda</taxon>
        <taxon>Insecta</taxon>
        <taxon>Pterygota</taxon>
        <taxon>Neoptera</taxon>
        <taxon>Paraneoptera</taxon>
        <taxon>Thysanoptera</taxon>
        <taxon>Terebrantia</taxon>
        <taxon>Thripoidea</taxon>
        <taxon>Thripidae</taxon>
        <taxon>Frankliniella</taxon>
    </lineage>
</organism>
<dbReference type="EMBL" id="JAHWGI010001033">
    <property type="protein sequence ID" value="KAK3921299.1"/>
    <property type="molecule type" value="Genomic_DNA"/>
</dbReference>
<keyword evidence="3" id="KW-1185">Reference proteome</keyword>
<sequence>MVSEPSMMRDEERELLVLDVDLERGPAADDLQPGQHDPPHVHVADEHVARHLADVLQEAQVEALVLQPEGSRWSVRRGAESQVRPPRDSSWPPHRGNSLARARPGQALGAAVLAMPCHTIQPHSGAKEGGRLTRHPVKQLNHKAIGPKWAELTWHSATQGTVPKGNAKKHLTITNDFRINEDEIWDEIQVFLKGRGGNDLCCCMRTNGDVGTQYFKISIERARGSRCLVTPGINRTINNARLPAERRGRLLGGSRMLHKVPGGSNRLRSGFTTLKYGSRRLQESQMWLYGAPEGSRAVQDPYSWEAAVVSTPLPPGQPLEAAYPLLVSSWRPPWSALPTPSWSAPGGHRGQHRPPPPGQLLEATVVSTAHPLVGETKVELACCRDQHERKREKCGGGGVGERNREEEKTGRKENWRTEENEMNIEIDCCWLDAELECWSCARWTVWPDAERPESPPGGARVARKSPRAQIAKSRHRGARVAKKIAILTLQAQYDFQDGMYFRKRTPSLGPSPSHLAPAEDCSLTTRRVMKIGYPYILLAKSDLGRGARDGTVTLYCTNSTGLHAVFGCSHFGRNGLAEEEEAPVPHIICSVRNKINFWQKDKPDLPSGAMWTKVIRRL</sequence>
<evidence type="ECO:0000256" key="1">
    <source>
        <dbReference type="SAM" id="MobiDB-lite"/>
    </source>
</evidence>
<accession>A0AAE1HHI6</accession>
<protein>
    <submittedName>
        <fullName evidence="2">30S ribosomal protein S6e</fullName>
    </submittedName>
</protein>
<name>A0AAE1HHI6_9NEOP</name>
<dbReference type="AlphaFoldDB" id="A0AAE1HHI6"/>
<evidence type="ECO:0000313" key="3">
    <source>
        <dbReference type="Proteomes" id="UP001219518"/>
    </source>
</evidence>